<keyword evidence="4" id="KW-1185">Reference proteome</keyword>
<name>A0ABX0LLQ6_9BURK</name>
<dbReference type="Gene3D" id="3.40.50.300">
    <property type="entry name" value="P-loop containing nucleotide triphosphate hydrolases"/>
    <property type="match status" value="1"/>
</dbReference>
<evidence type="ECO:0000313" key="4">
    <source>
        <dbReference type="Proteomes" id="UP000785613"/>
    </source>
</evidence>
<accession>A0ABX0LLQ6</accession>
<dbReference type="PANTHER" id="PTHR43581">
    <property type="entry name" value="ATP/GTP PHOSPHATASE"/>
    <property type="match status" value="1"/>
</dbReference>
<evidence type="ECO:0000259" key="1">
    <source>
        <dbReference type="Pfam" id="PF13175"/>
    </source>
</evidence>
<dbReference type="InterPro" id="IPR051396">
    <property type="entry name" value="Bact_Antivir_Def_Nuclease"/>
</dbReference>
<sequence length="677" mass="76899">MYISKINIMNFRSFKNQEILFGNGVNVVIGHNNAGKTNLLKALAMVIDPAAKRRLDVHDFHKHIPIKDLKANPPAVLITVTFSSGEDEKDDLRMVADWLTKPDAAFEAKLSYEFFLPDAEHQSYFNAVKDIEEADKDACIKVWSFIQHDFIRHYKYRLLAGAPEEQRGADYDATKGFDFQFLDAIRDVERDMHTGRNALLREVLDFFMDYEVKSLDLAIHTKEKKEEQIRVIRRDFAQKSSDLMAVLKGRMESGKVQILEYAHGTGASFDGAKPDFDGTISDVELFSALRLIVEHSTGIKIPATHNGLGYNNLIYMSLLLAKMQMNSDVNYMGGNSKIFAVLAIEEPEAHLHPAMQYKFLKFLKLNRKKKKVRQVFIISHSAHITAAVDLDEIICISSINGDCNVAYPGKVFPADGKSKLYVQRFLDATKSEMLFARSIIFVEGLAEQMLMSVFAQYHGKPLEDAQIAVVNVGGRYFEHFLHLFKPGELHTIKKTVACVTDRDPEKKFDDGYEKCYPFEVLDVGEYRQNPVLQRNNDEKIRYFSQDAKFGKTFEYDLIRYNPTLELLLGETVSNLNELKKLMEHVTAKSSIGDMTAEFHKGKETKRIASAILLAHNWTDDEKRVAIVASRYLNAVGKGENAIQLANSLLRNLSAPIAEKKAFLVPDYIRDAIDWAHT</sequence>
<dbReference type="RefSeq" id="WP_167222020.1">
    <property type="nucleotide sequence ID" value="NZ_VUYU01000002.1"/>
</dbReference>
<dbReference type="InterPro" id="IPR027417">
    <property type="entry name" value="P-loop_NTPase"/>
</dbReference>
<reference evidence="3 4" key="1">
    <citation type="submission" date="2019-09" db="EMBL/GenBank/DDBJ databases">
        <title>Taxonomy of Antarctic Massilia spp.: description of Massilia rubra sp. nov., Massilia aquatica sp. nov., Massilia mucilaginosa sp. nov., Massilia frigida sp. nov. isolated from streams, lakes and regoliths.</title>
        <authorList>
            <person name="Holochova P."/>
            <person name="Sedlacek I."/>
            <person name="Kralova S."/>
            <person name="Maslanova I."/>
            <person name="Busse H.-J."/>
            <person name="Stankova E."/>
            <person name="Vrbovska V."/>
            <person name="Kovarovic V."/>
            <person name="Bartak M."/>
            <person name="Svec P."/>
            <person name="Pantucek R."/>
        </authorList>
    </citation>
    <scope>NUCLEOTIDE SEQUENCE [LARGE SCALE GENOMIC DNA]</scope>
    <source>
        <strain evidence="3 4">CCM 8692</strain>
    </source>
</reference>
<organism evidence="3 4">
    <name type="scientific">Massilia rubra</name>
    <dbReference type="NCBI Taxonomy" id="2607910"/>
    <lineage>
        <taxon>Bacteria</taxon>
        <taxon>Pseudomonadati</taxon>
        <taxon>Pseudomonadota</taxon>
        <taxon>Betaproteobacteria</taxon>
        <taxon>Burkholderiales</taxon>
        <taxon>Oxalobacteraceae</taxon>
        <taxon>Telluria group</taxon>
        <taxon>Massilia</taxon>
    </lineage>
</organism>
<dbReference type="CDD" id="cd01026">
    <property type="entry name" value="TOPRIM_OLD"/>
    <property type="match status" value="1"/>
</dbReference>
<dbReference type="PANTHER" id="PTHR43581:SF4">
    <property type="entry name" value="ATP_GTP PHOSPHATASE"/>
    <property type="match status" value="1"/>
</dbReference>
<evidence type="ECO:0000259" key="2">
    <source>
        <dbReference type="Pfam" id="PF20469"/>
    </source>
</evidence>
<dbReference type="Pfam" id="PF20469">
    <property type="entry name" value="OLD-like_TOPRIM"/>
    <property type="match status" value="1"/>
</dbReference>
<comment type="caution">
    <text evidence="3">The sequence shown here is derived from an EMBL/GenBank/DDBJ whole genome shotgun (WGS) entry which is preliminary data.</text>
</comment>
<evidence type="ECO:0000313" key="3">
    <source>
        <dbReference type="EMBL" id="NHZ32872.1"/>
    </source>
</evidence>
<dbReference type="Proteomes" id="UP000785613">
    <property type="component" value="Unassembled WGS sequence"/>
</dbReference>
<feature type="domain" description="Endonuclease GajA/Old nuclease/RecF-like AAA" evidence="1">
    <location>
        <begin position="1"/>
        <end position="384"/>
    </location>
</feature>
<dbReference type="InterPro" id="IPR034139">
    <property type="entry name" value="TOPRIM_OLD"/>
</dbReference>
<gene>
    <name evidence="3" type="ORF">F0185_04610</name>
</gene>
<proteinExistence type="predicted"/>
<dbReference type="InterPro" id="IPR041685">
    <property type="entry name" value="AAA_GajA/Old/RecF-like"/>
</dbReference>
<dbReference type="Pfam" id="PF13175">
    <property type="entry name" value="AAA_15"/>
    <property type="match status" value="1"/>
</dbReference>
<dbReference type="SUPFAM" id="SSF52540">
    <property type="entry name" value="P-loop containing nucleoside triphosphate hydrolases"/>
    <property type="match status" value="1"/>
</dbReference>
<protein>
    <submittedName>
        <fullName evidence="3">AAA family ATPase</fullName>
    </submittedName>
</protein>
<dbReference type="EMBL" id="VUYU01000002">
    <property type="protein sequence ID" value="NHZ32872.1"/>
    <property type="molecule type" value="Genomic_DNA"/>
</dbReference>
<feature type="domain" description="OLD protein-like TOPRIM" evidence="2">
    <location>
        <begin position="434"/>
        <end position="503"/>
    </location>
</feature>